<dbReference type="Proteomes" id="UP000260351">
    <property type="component" value="Unassembled WGS sequence"/>
</dbReference>
<evidence type="ECO:0000313" key="2">
    <source>
        <dbReference type="Proteomes" id="UP000260351"/>
    </source>
</evidence>
<evidence type="ECO:0008006" key="3">
    <source>
        <dbReference type="Google" id="ProtNLM"/>
    </source>
</evidence>
<dbReference type="RefSeq" id="WP_116650960.1">
    <property type="nucleotide sequence ID" value="NZ_QUZK01000038.1"/>
</dbReference>
<accession>A0A3E1K8Q9</accession>
<dbReference type="EMBL" id="QUZK01000038">
    <property type="protein sequence ID" value="RFF30091.1"/>
    <property type="molecule type" value="Genomic_DNA"/>
</dbReference>
<protein>
    <recommendedName>
        <fullName evidence="3">PilZ domain-containing protein</fullName>
    </recommendedName>
</protein>
<gene>
    <name evidence="1" type="ORF">DZC52_09765</name>
</gene>
<comment type="caution">
    <text evidence="1">The sequence shown here is derived from an EMBL/GenBank/DDBJ whole genome shotgun (WGS) entry which is preliminary data.</text>
</comment>
<name>A0A3E1K8Q9_9GAMM</name>
<sequence>MVQAQSDDRRRYLRYPPDETEIVLLQFSNTIASEEVFEPETAGLVAEESRGGLRIVVLTRGPIRSVEKGARCVVQVANLGLQAAEIRWMDEIDEDVVKLGVEFV</sequence>
<reference evidence="1 2" key="1">
    <citation type="submission" date="2018-08" db="EMBL/GenBank/DDBJ databases">
        <title>Wenzhouxiangella salilacus sp. nov., a novel bacterium isolated from a saline lake in Xinjiang Province, China.</title>
        <authorList>
            <person name="Han S."/>
        </authorList>
    </citation>
    <scope>NUCLEOTIDE SEQUENCE [LARGE SCALE GENOMIC DNA]</scope>
    <source>
        <strain evidence="1 2">XDB06</strain>
    </source>
</reference>
<dbReference type="AlphaFoldDB" id="A0A3E1K8Q9"/>
<proteinExistence type="predicted"/>
<organism evidence="1 2">
    <name type="scientific">Wenzhouxiangella sediminis</name>
    <dbReference type="NCBI Taxonomy" id="1792836"/>
    <lineage>
        <taxon>Bacteria</taxon>
        <taxon>Pseudomonadati</taxon>
        <taxon>Pseudomonadota</taxon>
        <taxon>Gammaproteobacteria</taxon>
        <taxon>Chromatiales</taxon>
        <taxon>Wenzhouxiangellaceae</taxon>
        <taxon>Wenzhouxiangella</taxon>
    </lineage>
</organism>
<keyword evidence="2" id="KW-1185">Reference proteome</keyword>
<evidence type="ECO:0000313" key="1">
    <source>
        <dbReference type="EMBL" id="RFF30091.1"/>
    </source>
</evidence>
<dbReference type="OrthoDB" id="5801804at2"/>